<evidence type="ECO:0000256" key="4">
    <source>
        <dbReference type="ARBA" id="ARBA00012214"/>
    </source>
</evidence>
<dbReference type="Pfam" id="PF03917">
    <property type="entry name" value="GSH_synth_ATP"/>
    <property type="match status" value="1"/>
</dbReference>
<feature type="binding site" evidence="14">
    <location>
        <position position="447"/>
    </location>
    <ligand>
        <name>substrate</name>
    </ligand>
</feature>
<keyword evidence="9 13" id="KW-0547">Nucleotide-binding</keyword>
<feature type="domain" description="Glutathione synthase substrate-binding" evidence="16">
    <location>
        <begin position="202"/>
        <end position="301"/>
    </location>
</feature>
<keyword evidence="8 13" id="KW-0479">Metal-binding</keyword>
<dbReference type="Pfam" id="PF03199">
    <property type="entry name" value="GSH_synthase"/>
    <property type="match status" value="1"/>
</dbReference>
<dbReference type="FunFam" id="3.40.50.1760:FF:000001">
    <property type="entry name" value="Glutathione synthetase"/>
    <property type="match status" value="1"/>
</dbReference>
<sequence>MEGHLLNTRYGIDEENVASLVEDAKDFAMFKGIAMRTNDLIEDARVPVPFCLVPSAFPKKWFDKACELQPYLNYVLHAVSYCPEFIKECLSSTIEVDEFTRNIYKIYEATRKDEQLSLGLFRSDYLLNSDSDGKISGIKQVENNTIASSFGGLAPIVKELHEFVLEKLGQKGYSDKLPSNESTFMLAKGITQAWDAYNNTSAIVLFVVEKVTNNICDQRALEYAVVDYDKDIKILRCSFEDLRSTAILKERTLFIKDREVAVVYYRVGYMPEHYKPEDWETRLLIERSTAIKCPSAGLQLAGTKTVQLHLSLPGVLEKFVDRDIAKKLRKVFVGQYTLDEDQNGDSAVSKAMQNPQNFVLKPNREGGGNNFYGEDIKRFIENTNSAEERKSYILMEHINSPLIPNCIVWRGKAPQVTNIICELGIFGTILGNKAEIEFNNFAGHLLRSKRADSNEVGINAGFGGLDSPYLE</sequence>
<feature type="binding site" evidence="15">
    <location>
        <position position="365"/>
    </location>
    <ligand>
        <name>Mg(2+)</name>
        <dbReference type="ChEBI" id="CHEBI:18420"/>
    </ligand>
</feature>
<evidence type="ECO:0000256" key="14">
    <source>
        <dbReference type="PIRSR" id="PIRSR001558-1"/>
    </source>
</evidence>
<dbReference type="PANTHER" id="PTHR11130">
    <property type="entry name" value="GLUTATHIONE SYNTHETASE"/>
    <property type="match status" value="1"/>
</dbReference>
<evidence type="ECO:0000313" key="17">
    <source>
        <dbReference type="EMBL" id="KAG8200469.1"/>
    </source>
</evidence>
<reference evidence="17 18" key="1">
    <citation type="journal article" date="2022" name="Nat. Ecol. Evol.">
        <title>A masculinizing supergene underlies an exaggerated male reproductive morph in a spider.</title>
        <authorList>
            <person name="Hendrickx F."/>
            <person name="De Corte Z."/>
            <person name="Sonet G."/>
            <person name="Van Belleghem S.M."/>
            <person name="Kostlbacher S."/>
            <person name="Vangestel C."/>
        </authorList>
    </citation>
    <scope>NUCLEOTIDE SEQUENCE [LARGE SCALE GENOMIC DNA]</scope>
    <source>
        <strain evidence="17">W744_W776</strain>
    </source>
</reference>
<organism evidence="17 18">
    <name type="scientific">Oedothorax gibbosus</name>
    <dbReference type="NCBI Taxonomy" id="931172"/>
    <lineage>
        <taxon>Eukaryota</taxon>
        <taxon>Metazoa</taxon>
        <taxon>Ecdysozoa</taxon>
        <taxon>Arthropoda</taxon>
        <taxon>Chelicerata</taxon>
        <taxon>Arachnida</taxon>
        <taxon>Araneae</taxon>
        <taxon>Araneomorphae</taxon>
        <taxon>Entelegynae</taxon>
        <taxon>Araneoidea</taxon>
        <taxon>Linyphiidae</taxon>
        <taxon>Erigoninae</taxon>
        <taxon>Oedothorax</taxon>
    </lineage>
</organism>
<evidence type="ECO:0000256" key="7">
    <source>
        <dbReference type="ARBA" id="ARBA00022684"/>
    </source>
</evidence>
<evidence type="ECO:0000256" key="3">
    <source>
        <dbReference type="ARBA" id="ARBA00011738"/>
    </source>
</evidence>
<feature type="binding site" evidence="14">
    <location>
        <begin position="361"/>
        <end position="370"/>
    </location>
    <ligand>
        <name>ATP</name>
        <dbReference type="ChEBI" id="CHEBI:30616"/>
    </ligand>
</feature>
<feature type="binding site" evidence="14">
    <location>
        <position position="422"/>
    </location>
    <ligand>
        <name>ATP</name>
        <dbReference type="ChEBI" id="CHEBI:30616"/>
    </ligand>
</feature>
<proteinExistence type="inferred from homology"/>
<gene>
    <name evidence="17" type="ORF">JTE90_000549</name>
</gene>
<feature type="binding site" evidence="15">
    <location>
        <position position="144"/>
    </location>
    <ligand>
        <name>Mg(2+)</name>
        <dbReference type="ChEBI" id="CHEBI:18420"/>
    </ligand>
</feature>
<dbReference type="GO" id="GO:0000287">
    <property type="term" value="F:magnesium ion binding"/>
    <property type="evidence" value="ECO:0007669"/>
    <property type="project" value="UniProtKB-UniRule"/>
</dbReference>
<evidence type="ECO:0000256" key="5">
    <source>
        <dbReference type="ARBA" id="ARBA00020821"/>
    </source>
</evidence>
<feature type="binding site" evidence="14">
    <location>
        <position position="449"/>
    </location>
    <ligand>
        <name>ATP</name>
        <dbReference type="ChEBI" id="CHEBI:30616"/>
    </ligand>
</feature>
<evidence type="ECO:0000256" key="9">
    <source>
        <dbReference type="ARBA" id="ARBA00022741"/>
    </source>
</evidence>
<dbReference type="GO" id="GO:0005829">
    <property type="term" value="C:cytosol"/>
    <property type="evidence" value="ECO:0007669"/>
    <property type="project" value="TreeGrafter"/>
</dbReference>
<dbReference type="AlphaFoldDB" id="A0AAV6VXL2"/>
<dbReference type="InterPro" id="IPR014709">
    <property type="entry name" value="Glutathione_synthase_C_euk"/>
</dbReference>
<dbReference type="InterPro" id="IPR005615">
    <property type="entry name" value="Glutathione_synthase"/>
</dbReference>
<dbReference type="NCBIfam" id="TIGR01986">
    <property type="entry name" value="glut_syn_euk"/>
    <property type="match status" value="1"/>
</dbReference>
<evidence type="ECO:0000256" key="10">
    <source>
        <dbReference type="ARBA" id="ARBA00022840"/>
    </source>
</evidence>
<name>A0AAV6VXL2_9ARAC</name>
<evidence type="ECO:0000256" key="1">
    <source>
        <dbReference type="ARBA" id="ARBA00004965"/>
    </source>
</evidence>
<dbReference type="PANTHER" id="PTHR11130:SF0">
    <property type="entry name" value="GLUTATHIONE SYNTHETASE"/>
    <property type="match status" value="1"/>
</dbReference>
<evidence type="ECO:0000256" key="11">
    <source>
        <dbReference type="ARBA" id="ARBA00022842"/>
    </source>
</evidence>
<dbReference type="EMBL" id="JAFNEN010000015">
    <property type="protein sequence ID" value="KAG8200469.1"/>
    <property type="molecule type" value="Genomic_DNA"/>
</dbReference>
<feature type="binding site" evidence="15">
    <location>
        <position position="142"/>
    </location>
    <ligand>
        <name>Mg(2+)</name>
        <dbReference type="ChEBI" id="CHEBI:18420"/>
    </ligand>
</feature>
<dbReference type="FunFam" id="3.30.1490.50:FF:000002">
    <property type="entry name" value="Glutathione synthetase"/>
    <property type="match status" value="1"/>
</dbReference>
<dbReference type="GO" id="GO:0005524">
    <property type="term" value="F:ATP binding"/>
    <property type="evidence" value="ECO:0007669"/>
    <property type="project" value="UniProtKB-UniRule"/>
</dbReference>
<comment type="cofactor">
    <cofactor evidence="13 15">
        <name>Mg(2+)</name>
        <dbReference type="ChEBI" id="CHEBI:18420"/>
    </cofactor>
    <text evidence="13 15">Binds 1 Mg(2+) ion per subunit.</text>
</comment>
<keyword evidence="10 13" id="KW-0067">ATP-binding</keyword>
<feature type="binding site" evidence="14">
    <location>
        <position position="142"/>
    </location>
    <ligand>
        <name>ATP</name>
        <dbReference type="ChEBI" id="CHEBI:30616"/>
    </ligand>
</feature>
<comment type="similarity">
    <text evidence="2 13">Belongs to the eukaryotic GSH synthase family.</text>
</comment>
<evidence type="ECO:0000256" key="15">
    <source>
        <dbReference type="PIRSR" id="PIRSR001558-2"/>
    </source>
</evidence>
<dbReference type="InterPro" id="IPR016185">
    <property type="entry name" value="PreATP-grasp_dom_sf"/>
</dbReference>
<evidence type="ECO:0000256" key="8">
    <source>
        <dbReference type="ARBA" id="ARBA00022723"/>
    </source>
</evidence>
<comment type="pathway">
    <text evidence="1 13">Sulfur metabolism; glutathione biosynthesis; glutathione from L-cysteine and L-glutamate: step 2/2.</text>
</comment>
<evidence type="ECO:0000313" key="18">
    <source>
        <dbReference type="Proteomes" id="UP000827092"/>
    </source>
</evidence>
<keyword evidence="18" id="KW-1185">Reference proteome</keyword>
<keyword evidence="6 13" id="KW-0436">Ligase</keyword>
<dbReference type="Gene3D" id="3.30.470.20">
    <property type="entry name" value="ATP-grasp fold, B domain"/>
    <property type="match status" value="1"/>
</dbReference>
<dbReference type="Gene3D" id="1.10.1080.10">
    <property type="entry name" value="Glutathione Synthetase, Chain A, domain 3"/>
    <property type="match status" value="1"/>
</dbReference>
<dbReference type="SUPFAM" id="SSF56059">
    <property type="entry name" value="Glutathione synthetase ATP-binding domain-like"/>
    <property type="match status" value="1"/>
</dbReference>
<comment type="subunit">
    <text evidence="3">Homodimer.</text>
</comment>
<evidence type="ECO:0000256" key="13">
    <source>
        <dbReference type="PIRNR" id="PIRNR001558"/>
    </source>
</evidence>
<dbReference type="PIRSF" id="PIRSF001558">
    <property type="entry name" value="GSHase"/>
    <property type="match status" value="1"/>
</dbReference>
<feature type="binding site" evidence="14">
    <location>
        <position position="455"/>
    </location>
    <ligand>
        <name>ATP</name>
        <dbReference type="ChEBI" id="CHEBI:30616"/>
    </ligand>
</feature>
<dbReference type="Proteomes" id="UP000827092">
    <property type="component" value="Unassembled WGS sequence"/>
</dbReference>
<keyword evidence="11 13" id="KW-0460">Magnesium</keyword>
<dbReference type="GO" id="GO:0043295">
    <property type="term" value="F:glutathione binding"/>
    <property type="evidence" value="ECO:0007669"/>
    <property type="project" value="UniProtKB-UniRule"/>
</dbReference>
<feature type="binding site" evidence="14">
    <location>
        <position position="218"/>
    </location>
    <ligand>
        <name>substrate</name>
    </ligand>
</feature>
<dbReference type="EC" id="6.3.2.3" evidence="4 13"/>
<feature type="binding site" evidence="14">
    <location>
        <position position="122"/>
    </location>
    <ligand>
        <name>substrate</name>
    </ligand>
</feature>
<protein>
    <recommendedName>
        <fullName evidence="5 13">Glutathione synthetase</fullName>
        <shortName evidence="13">GSH-S</shortName>
        <ecNumber evidence="4 13">6.3.2.3</ecNumber>
    </recommendedName>
</protein>
<feature type="binding site" evidence="14">
    <location>
        <position position="372"/>
    </location>
    <ligand>
        <name>ATP</name>
        <dbReference type="ChEBI" id="CHEBI:30616"/>
    </ligand>
</feature>
<dbReference type="Gene3D" id="3.30.1490.50">
    <property type="match status" value="1"/>
</dbReference>
<dbReference type="InterPro" id="IPR014042">
    <property type="entry name" value="Glutathione_synthase_a-hlx"/>
</dbReference>
<dbReference type="Gene3D" id="3.40.50.1760">
    <property type="entry name" value="Glutathione synthase, substrate-binding domain superfamily, eukaryotic"/>
    <property type="match status" value="1"/>
</dbReference>
<accession>A0AAV6VXL2</accession>
<comment type="catalytic activity">
    <reaction evidence="12">
        <text>gamma-L-glutamyl-L-cysteine + glycine + ATP = glutathione + ADP + phosphate + H(+)</text>
        <dbReference type="Rhea" id="RHEA:13557"/>
        <dbReference type="ChEBI" id="CHEBI:15378"/>
        <dbReference type="ChEBI" id="CHEBI:30616"/>
        <dbReference type="ChEBI" id="CHEBI:43474"/>
        <dbReference type="ChEBI" id="CHEBI:57305"/>
        <dbReference type="ChEBI" id="CHEBI:57925"/>
        <dbReference type="ChEBI" id="CHEBI:58173"/>
        <dbReference type="ChEBI" id="CHEBI:456216"/>
        <dbReference type="EC" id="6.3.2.3"/>
    </reaction>
    <physiologicalReaction direction="left-to-right" evidence="12">
        <dbReference type="Rhea" id="RHEA:13558"/>
    </physiologicalReaction>
</comment>
<dbReference type="InterPro" id="IPR037013">
    <property type="entry name" value="GSH-S_sub-bd_sf"/>
</dbReference>
<evidence type="ECO:0000259" key="16">
    <source>
        <dbReference type="Pfam" id="PF03199"/>
    </source>
</evidence>
<feature type="binding site" evidence="14">
    <location>
        <position position="304"/>
    </location>
    <ligand>
        <name>ATP</name>
        <dbReference type="ChEBI" id="CHEBI:30616"/>
    </ligand>
</feature>
<dbReference type="SUPFAM" id="SSF52440">
    <property type="entry name" value="PreATP-grasp domain"/>
    <property type="match status" value="1"/>
</dbReference>
<evidence type="ECO:0000256" key="12">
    <source>
        <dbReference type="ARBA" id="ARBA00048871"/>
    </source>
</evidence>
<feature type="binding site" evidence="14">
    <location>
        <begin position="395"/>
        <end position="398"/>
    </location>
    <ligand>
        <name>ATP</name>
        <dbReference type="ChEBI" id="CHEBI:30616"/>
    </ligand>
</feature>
<dbReference type="GO" id="GO:0004363">
    <property type="term" value="F:glutathione synthase activity"/>
    <property type="evidence" value="ECO:0007669"/>
    <property type="project" value="UniProtKB-UniRule"/>
</dbReference>
<dbReference type="InterPro" id="IPR004887">
    <property type="entry name" value="GSH_synth_subst-bd"/>
</dbReference>
<comment type="caution">
    <text evidence="17">The sequence shown here is derived from an EMBL/GenBank/DDBJ whole genome shotgun (WGS) entry which is preliminary data.</text>
</comment>
<keyword evidence="7 13" id="KW-0317">Glutathione biosynthesis</keyword>
<dbReference type="Gene3D" id="3.30.1490.80">
    <property type="match status" value="1"/>
</dbReference>
<evidence type="ECO:0000256" key="2">
    <source>
        <dbReference type="ARBA" id="ARBA00010385"/>
    </source>
</evidence>
<evidence type="ECO:0000256" key="6">
    <source>
        <dbReference type="ARBA" id="ARBA00022598"/>
    </source>
</evidence>
<dbReference type="InterPro" id="IPR014049">
    <property type="entry name" value="Glutathione_synthase_N_euk"/>
</dbReference>